<dbReference type="Pfam" id="PF21983">
    <property type="entry name" value="NikA-like"/>
    <property type="match status" value="1"/>
</dbReference>
<proteinExistence type="predicted"/>
<protein>
    <recommendedName>
        <fullName evidence="3">Mobilization protein</fullName>
    </recommendedName>
</protein>
<accession>A0ABX3NTT2</accession>
<dbReference type="Proteomes" id="UP000192277">
    <property type="component" value="Unassembled WGS sequence"/>
</dbReference>
<dbReference type="RefSeq" id="WP_014219611.1">
    <property type="nucleotide sequence ID" value="NZ_LWBO01000028.1"/>
</dbReference>
<dbReference type="InterPro" id="IPR053842">
    <property type="entry name" value="NikA-like"/>
</dbReference>
<gene>
    <name evidence="1" type="ORF">A4D02_35455</name>
</gene>
<evidence type="ECO:0000313" key="2">
    <source>
        <dbReference type="Proteomes" id="UP000192277"/>
    </source>
</evidence>
<evidence type="ECO:0008006" key="3">
    <source>
        <dbReference type="Google" id="ProtNLM"/>
    </source>
</evidence>
<evidence type="ECO:0000313" key="1">
    <source>
        <dbReference type="EMBL" id="OQP44276.1"/>
    </source>
</evidence>
<name>A0ABX3NTT2_9BACT</name>
<dbReference type="EMBL" id="LWBO01000028">
    <property type="protein sequence ID" value="OQP44276.1"/>
    <property type="molecule type" value="Genomic_DNA"/>
</dbReference>
<organism evidence="1 2">
    <name type="scientific">Niastella koreensis</name>
    <dbReference type="NCBI Taxonomy" id="354356"/>
    <lineage>
        <taxon>Bacteria</taxon>
        <taxon>Pseudomonadati</taxon>
        <taxon>Bacteroidota</taxon>
        <taxon>Chitinophagia</taxon>
        <taxon>Chitinophagales</taxon>
        <taxon>Chitinophagaceae</taxon>
        <taxon>Niastella</taxon>
    </lineage>
</organism>
<sequence>MPRPRKHHTDRRTKRVELRLTEAEEAALVRQAADDGLSVSDFIRKAALGKKPVVRKATPERAAFIKGLAELGKIGSNVNQIAKALNTDLAAHQQISVPSELMTATLYALQTLSKNLLKHLTNGSQG</sequence>
<reference evidence="1 2" key="1">
    <citation type="submission" date="2016-04" db="EMBL/GenBank/DDBJ databases">
        <authorList>
            <person name="Chen L."/>
            <person name="Zhuang W."/>
            <person name="Wang G."/>
        </authorList>
    </citation>
    <scope>NUCLEOTIDE SEQUENCE [LARGE SCALE GENOMIC DNA]</scope>
    <source>
        <strain evidence="2">GR20</strain>
    </source>
</reference>
<comment type="caution">
    <text evidence="1">The sequence shown here is derived from an EMBL/GenBank/DDBJ whole genome shotgun (WGS) entry which is preliminary data.</text>
</comment>
<keyword evidence="2" id="KW-1185">Reference proteome</keyword>